<comment type="catalytic activity">
    <reaction evidence="9">
        <text>(R)-pantoate + NAD(+) = 2-dehydropantoate + NADH + H(+)</text>
        <dbReference type="Rhea" id="RHEA:61292"/>
        <dbReference type="ChEBI" id="CHEBI:11561"/>
        <dbReference type="ChEBI" id="CHEBI:15378"/>
        <dbReference type="ChEBI" id="CHEBI:15980"/>
        <dbReference type="ChEBI" id="CHEBI:57540"/>
        <dbReference type="ChEBI" id="CHEBI:57945"/>
    </reaction>
    <physiologicalReaction direction="right-to-left" evidence="9">
        <dbReference type="Rhea" id="RHEA:61294"/>
    </physiologicalReaction>
</comment>
<dbReference type="PANTHER" id="PTHR43765:SF2">
    <property type="entry name" value="2-DEHYDROPANTOATE 2-REDUCTASE"/>
    <property type="match status" value="1"/>
</dbReference>
<dbReference type="InterPro" id="IPR013332">
    <property type="entry name" value="KPR_N"/>
</dbReference>
<dbReference type="GO" id="GO:0005737">
    <property type="term" value="C:cytoplasm"/>
    <property type="evidence" value="ECO:0007669"/>
    <property type="project" value="TreeGrafter"/>
</dbReference>
<feature type="domain" description="Ketopantoate reductase C-terminal" evidence="14">
    <location>
        <begin position="161"/>
        <end position="283"/>
    </location>
</feature>
<evidence type="ECO:0000256" key="9">
    <source>
        <dbReference type="ARBA" id="ARBA00048196"/>
    </source>
</evidence>
<dbReference type="InterPro" id="IPR008927">
    <property type="entry name" value="6-PGluconate_DH-like_C_sf"/>
</dbReference>
<keyword evidence="16" id="KW-1185">Reference proteome</keyword>
<comment type="function">
    <text evidence="10">Catalyzes the NAD(P)H-dependent reduction of ketopantoate into pantoic acid.</text>
</comment>
<evidence type="ECO:0000256" key="5">
    <source>
        <dbReference type="ARBA" id="ARBA00022857"/>
    </source>
</evidence>
<dbReference type="EC" id="1.1.1.169" evidence="3 11"/>
<reference evidence="16" key="2">
    <citation type="journal article" date="2010" name="Stand. Genomic Sci.">
        <title>Complete genome sequence of Vulcanisaeta distributa type strain (IC-017T).</title>
        <authorList>
            <person name="Mavromatis K."/>
            <person name="Sikorski J."/>
            <person name="Pabst E."/>
            <person name="Teshima H."/>
            <person name="Lapidus A."/>
            <person name="Lucas S."/>
            <person name="Nolan M."/>
            <person name="Glavina Del Rio T."/>
            <person name="Cheng J."/>
            <person name="Bruce D."/>
            <person name="Goodwin L."/>
            <person name="Pitluck S."/>
            <person name="Liolios K."/>
            <person name="Ivanova N."/>
            <person name="Mikhailova N."/>
            <person name="Pati A."/>
            <person name="Chen A."/>
            <person name="Palaniappan K."/>
            <person name="Land M."/>
            <person name="Hauser L."/>
            <person name="Chang Y."/>
            <person name="Jeffries C."/>
            <person name="Rohde M."/>
            <person name="Spring S."/>
            <person name="Goker M."/>
            <person name="Wirth R."/>
            <person name="Woyke T."/>
            <person name="Bristow J."/>
            <person name="Eisen J."/>
            <person name="Markowitz V."/>
            <person name="Hugenholtz P."/>
            <person name="Klenk H."/>
            <person name="Kyrpides N."/>
        </authorList>
    </citation>
    <scope>NUCLEOTIDE SEQUENCE [LARGE SCALE GENOMIC DNA]</scope>
    <source>
        <strain evidence="16">DSM 14429 / JCM 11212 / NBRC 100878 / IC-017</strain>
    </source>
</reference>
<dbReference type="Gene3D" id="1.10.1040.10">
    <property type="entry name" value="N-(1-d-carboxylethyl)-l-norvaline Dehydrogenase, domain 2"/>
    <property type="match status" value="1"/>
</dbReference>
<dbReference type="GO" id="GO:0015940">
    <property type="term" value="P:pantothenate biosynthetic process"/>
    <property type="evidence" value="ECO:0007669"/>
    <property type="project" value="InterPro"/>
</dbReference>
<accession>E1QUY4</accession>
<feature type="domain" description="Ketopantoate reductase N-terminal" evidence="13">
    <location>
        <begin position="14"/>
        <end position="137"/>
    </location>
</feature>
<dbReference type="PANTHER" id="PTHR43765">
    <property type="entry name" value="2-DEHYDROPANTOATE 2-REDUCTASE-RELATED"/>
    <property type="match status" value="1"/>
</dbReference>
<dbReference type="AlphaFoldDB" id="E1QUY4"/>
<keyword evidence="11" id="KW-0173">Coenzyme A biosynthesis</keyword>
<evidence type="ECO:0000313" key="16">
    <source>
        <dbReference type="Proteomes" id="UP000006681"/>
    </source>
</evidence>
<dbReference type="SUPFAM" id="SSF51735">
    <property type="entry name" value="NAD(P)-binding Rossmann-fold domains"/>
    <property type="match status" value="1"/>
</dbReference>
<keyword evidence="12" id="KW-0812">Transmembrane</keyword>
<comment type="catalytic activity">
    <reaction evidence="8">
        <text>(R)-pantoate + NADP(+) = 2-dehydropantoate + NADPH + H(+)</text>
        <dbReference type="Rhea" id="RHEA:16233"/>
        <dbReference type="ChEBI" id="CHEBI:11561"/>
        <dbReference type="ChEBI" id="CHEBI:15378"/>
        <dbReference type="ChEBI" id="CHEBI:15980"/>
        <dbReference type="ChEBI" id="CHEBI:57783"/>
        <dbReference type="ChEBI" id="CHEBI:58349"/>
        <dbReference type="EC" id="1.1.1.169"/>
    </reaction>
    <physiologicalReaction direction="right-to-left" evidence="8">
        <dbReference type="Rhea" id="RHEA:16235"/>
    </physiologicalReaction>
</comment>
<dbReference type="eggNOG" id="arCOG04139">
    <property type="taxonomic scope" value="Archaea"/>
</dbReference>
<evidence type="ECO:0000313" key="15">
    <source>
        <dbReference type="EMBL" id="ADN49987.1"/>
    </source>
</evidence>
<dbReference type="STRING" id="572478.Vdis_0590"/>
<comment type="similarity">
    <text evidence="2 11">Belongs to the ketopantoate reductase family.</text>
</comment>
<keyword evidence="12" id="KW-1133">Transmembrane helix</keyword>
<dbReference type="FunFam" id="1.10.1040.10:FF:000017">
    <property type="entry name" value="2-dehydropantoate 2-reductase"/>
    <property type="match status" value="1"/>
</dbReference>
<evidence type="ECO:0000256" key="8">
    <source>
        <dbReference type="ARBA" id="ARBA00047506"/>
    </source>
</evidence>
<dbReference type="Proteomes" id="UP000006681">
    <property type="component" value="Chromosome"/>
</dbReference>
<proteinExistence type="inferred from homology"/>
<dbReference type="Pfam" id="PF08546">
    <property type="entry name" value="ApbA_C"/>
    <property type="match status" value="1"/>
</dbReference>
<evidence type="ECO:0000256" key="10">
    <source>
        <dbReference type="ARBA" id="ARBA00056765"/>
    </source>
</evidence>
<dbReference type="GO" id="GO:0050661">
    <property type="term" value="F:NADP binding"/>
    <property type="evidence" value="ECO:0007669"/>
    <property type="project" value="TreeGrafter"/>
</dbReference>
<evidence type="ECO:0000256" key="11">
    <source>
        <dbReference type="RuleBase" id="RU362068"/>
    </source>
</evidence>
<evidence type="ECO:0000256" key="6">
    <source>
        <dbReference type="ARBA" id="ARBA00023002"/>
    </source>
</evidence>
<organism evidence="15 16">
    <name type="scientific">Vulcanisaeta distributa (strain DSM 14429 / JCM 11212 / NBRC 100878 / IC-017)</name>
    <dbReference type="NCBI Taxonomy" id="572478"/>
    <lineage>
        <taxon>Archaea</taxon>
        <taxon>Thermoproteota</taxon>
        <taxon>Thermoprotei</taxon>
        <taxon>Thermoproteales</taxon>
        <taxon>Thermoproteaceae</taxon>
        <taxon>Vulcanisaeta</taxon>
    </lineage>
</organism>
<gene>
    <name evidence="15" type="ordered locus">Vdis_0590</name>
</gene>
<protein>
    <recommendedName>
        <fullName evidence="4 11">2-dehydropantoate 2-reductase</fullName>
        <ecNumber evidence="3 11">1.1.1.169</ecNumber>
    </recommendedName>
    <alternativeName>
        <fullName evidence="7 11">Ketopantoate reductase</fullName>
    </alternativeName>
</protein>
<evidence type="ECO:0000256" key="3">
    <source>
        <dbReference type="ARBA" id="ARBA00013014"/>
    </source>
</evidence>
<evidence type="ECO:0000256" key="7">
    <source>
        <dbReference type="ARBA" id="ARBA00032024"/>
    </source>
</evidence>
<evidence type="ECO:0000259" key="13">
    <source>
        <dbReference type="Pfam" id="PF02558"/>
    </source>
</evidence>
<sequence length="289" mass="31671">MLILRVNQGLMMFGIIGLGGVGILLAHFLNNAGYVPYVVTRTHYGRYVIKFGEEREVRVRLVDKLPSDVKYTLIAVKAYDTESIIDKVVNIPVIFQNGIGGVELIRKRLGVGYGAVITYGVTRSGSVAEVRGVGEVILPSSVGEVADVLRAGGANVRVVDDIEPYRWLKVIVNAAINPITAILRARNGVILEDPNARALVEAVVREGVDVVNRLGIRLPSDPLVETLRVAEATRDNQSSMLQDVLNRRRTEVDYINGAIVTRGREVGVSTPVNYVLWLLVKSLEVNAYK</sequence>
<dbReference type="InterPro" id="IPR013328">
    <property type="entry name" value="6PGD_dom2"/>
</dbReference>
<name>E1QUY4_VULDI</name>
<dbReference type="KEGG" id="vdi:Vdis_0590"/>
<dbReference type="NCBIfam" id="TIGR00745">
    <property type="entry name" value="apbA_panE"/>
    <property type="match status" value="1"/>
</dbReference>
<dbReference type="SUPFAM" id="SSF48179">
    <property type="entry name" value="6-phosphogluconate dehydrogenase C-terminal domain-like"/>
    <property type="match status" value="1"/>
</dbReference>
<keyword evidence="5 11" id="KW-0521">NADP</keyword>
<dbReference type="UniPathway" id="UPA00241"/>
<evidence type="ECO:0000256" key="4">
    <source>
        <dbReference type="ARBA" id="ARBA00019465"/>
    </source>
</evidence>
<dbReference type="GO" id="GO:0008677">
    <property type="term" value="F:2-dehydropantoate 2-reductase activity"/>
    <property type="evidence" value="ECO:0007669"/>
    <property type="project" value="UniProtKB-EC"/>
</dbReference>
<feature type="transmembrane region" description="Helical" evidence="12">
    <location>
        <begin position="9"/>
        <end position="29"/>
    </location>
</feature>
<comment type="function">
    <text evidence="11">Catalyzes the NADPH-dependent reduction of ketopantoate into pantoic acid.</text>
</comment>
<dbReference type="InterPro" id="IPR003710">
    <property type="entry name" value="ApbA"/>
</dbReference>
<dbReference type="InterPro" id="IPR013752">
    <property type="entry name" value="KPA_reductase"/>
</dbReference>
<dbReference type="GO" id="GO:0015937">
    <property type="term" value="P:coenzyme A biosynthetic process"/>
    <property type="evidence" value="ECO:0007669"/>
    <property type="project" value="UniProtKB-UniPathway"/>
</dbReference>
<evidence type="ECO:0000256" key="12">
    <source>
        <dbReference type="SAM" id="Phobius"/>
    </source>
</evidence>
<evidence type="ECO:0000259" key="14">
    <source>
        <dbReference type="Pfam" id="PF08546"/>
    </source>
</evidence>
<reference evidence="15 16" key="1">
    <citation type="journal article" date="2010" name="Stand. Genomic Sci.">
        <title>Complete genome sequence of Vulcanisaeta distributa type strain (IC-017).</title>
        <authorList>
            <person name="Mavromatis K."/>
            <person name="Sikorski J."/>
            <person name="Pabst E."/>
            <person name="Teshima H."/>
            <person name="Lapidus A."/>
            <person name="Lucas S."/>
            <person name="Nolan M."/>
            <person name="Glavina Del Rio T."/>
            <person name="Cheng J.F."/>
            <person name="Bruce D."/>
            <person name="Goodwin L."/>
            <person name="Pitluck S."/>
            <person name="Liolios K."/>
            <person name="Ivanova N."/>
            <person name="Mikhailova N."/>
            <person name="Pati A."/>
            <person name="Chen A."/>
            <person name="Palaniappan K."/>
            <person name="Land M."/>
            <person name="Hauser L."/>
            <person name="Chang Y.J."/>
            <person name="Jeffries C.D."/>
            <person name="Rohde M."/>
            <person name="Spring S."/>
            <person name="Goker M."/>
            <person name="Wirth R."/>
            <person name="Woyke T."/>
            <person name="Bristow J."/>
            <person name="Eisen J.A."/>
            <person name="Markowitz V."/>
            <person name="Hugenholtz P."/>
            <person name="Klenk H.P."/>
            <person name="Kyrpides N.C."/>
        </authorList>
    </citation>
    <scope>NUCLEOTIDE SEQUENCE [LARGE SCALE GENOMIC DNA]</scope>
    <source>
        <strain evidence="16">DSM 14429 / JCM 11212 / NBRC 100878 / IC-017</strain>
    </source>
</reference>
<dbReference type="Pfam" id="PF02558">
    <property type="entry name" value="ApbA"/>
    <property type="match status" value="1"/>
</dbReference>
<dbReference type="EMBL" id="CP002100">
    <property type="protein sequence ID" value="ADN49987.1"/>
    <property type="molecule type" value="Genomic_DNA"/>
</dbReference>
<evidence type="ECO:0000256" key="1">
    <source>
        <dbReference type="ARBA" id="ARBA00004724"/>
    </source>
</evidence>
<keyword evidence="12" id="KW-0472">Membrane</keyword>
<dbReference type="InterPro" id="IPR050838">
    <property type="entry name" value="Ketopantoate_reductase"/>
</dbReference>
<dbReference type="HOGENOM" id="CLU_031468_0_0_2"/>
<keyword evidence="6 11" id="KW-0560">Oxidoreductase</keyword>
<dbReference type="Gene3D" id="3.40.50.720">
    <property type="entry name" value="NAD(P)-binding Rossmann-like Domain"/>
    <property type="match status" value="1"/>
</dbReference>
<evidence type="ECO:0000256" key="2">
    <source>
        <dbReference type="ARBA" id="ARBA00007870"/>
    </source>
</evidence>
<dbReference type="InterPro" id="IPR036291">
    <property type="entry name" value="NAD(P)-bd_dom_sf"/>
</dbReference>
<comment type="pathway">
    <text evidence="1 11">Cofactor biosynthesis; coenzyme A biosynthesis.</text>
</comment>